<sequence length="501" mass="55902">MPRRLALVLGDQLDISAGLLDTLDPARDAIVMIEAREEATYLRQHKKRLVLFFAAMRHFAEALRARGFTVHYHALDGEAPAASLAAGAARHEAGEIHVTEPGDARVLEALRSRFPGLVIHDDGHFLTPPGRFAELSAGRRRFVLEDFYRARRRDTGWLMQGDAPEGGAWNYDRENRKSFGRAGPGTTPGRPESAPDATTRAVMAMVERIFPDAPGSTQGFAEPVTRRAALAHLRDFVERRLPRFGDHQDAIATGHATLWHARLSTSLNLKLISPREVCEAALEAYGAGAAPLNAVEGFLRQVLGWREFVREIYRAEMPGYARRNALGAEAALPGFFWTGETEMACLADAGRQLLDQGYAHHIQRLMVFGLFAMQWGAHPLRVHDWHMEMYLDAVDWVSLPNVLGMSQHADGGLVGTKPYCASGAYIDRMSDACGQCRFDPRAATGARACPFTTLYWSFLDRHRERFSGNRRMAMQLRNLERKADELPAIRKAEMALHRRLG</sequence>
<dbReference type="RefSeq" id="WP_285674052.1">
    <property type="nucleotide sequence ID" value="NZ_BSYI01000045.1"/>
</dbReference>
<feature type="compositionally biased region" description="Low complexity" evidence="1">
    <location>
        <begin position="180"/>
        <end position="191"/>
    </location>
</feature>
<dbReference type="Gene3D" id="1.10.579.10">
    <property type="entry name" value="DNA Cyclobutane Dipyrimidine Photolyase, subunit A, domain 3"/>
    <property type="match status" value="1"/>
</dbReference>
<reference evidence="2 3" key="1">
    <citation type="submission" date="2023-04" db="EMBL/GenBank/DDBJ databases">
        <title>Marinoamorphus aggregata gen. nov., sp. Nov., isolate from tissue of brittle star Ophioplocus japonicus.</title>
        <authorList>
            <person name="Kawano K."/>
            <person name="Sawayama S."/>
            <person name="Nakagawa S."/>
        </authorList>
    </citation>
    <scope>NUCLEOTIDE SEQUENCE [LARGE SCALE GENOMIC DNA]</scope>
    <source>
        <strain evidence="2 3">NKW23</strain>
    </source>
</reference>
<dbReference type="InterPro" id="IPR036134">
    <property type="entry name" value="Crypto/Photolyase_FAD-like_sf"/>
</dbReference>
<proteinExistence type="predicted"/>
<evidence type="ECO:0000313" key="2">
    <source>
        <dbReference type="EMBL" id="GMG84883.1"/>
    </source>
</evidence>
<dbReference type="Gene3D" id="3.40.50.620">
    <property type="entry name" value="HUPs"/>
    <property type="match status" value="1"/>
</dbReference>
<dbReference type="Gene3D" id="1.10.10.1710">
    <property type="entry name" value="Deoxyribodipyrimidine photolyase-related"/>
    <property type="match status" value="1"/>
</dbReference>
<dbReference type="InterPro" id="IPR014729">
    <property type="entry name" value="Rossmann-like_a/b/a_fold"/>
</dbReference>
<dbReference type="EMBL" id="BSYI01000045">
    <property type="protein sequence ID" value="GMG84883.1"/>
    <property type="molecule type" value="Genomic_DNA"/>
</dbReference>
<accession>A0ABQ6LRP2</accession>
<comment type="caution">
    <text evidence="2">The sequence shown here is derived from an EMBL/GenBank/DDBJ whole genome shotgun (WGS) entry which is preliminary data.</text>
</comment>
<dbReference type="Pfam" id="PF04244">
    <property type="entry name" value="DPRP"/>
    <property type="match status" value="1"/>
</dbReference>
<dbReference type="InterPro" id="IPR052551">
    <property type="entry name" value="UV-DNA_repair_photolyase"/>
</dbReference>
<evidence type="ECO:0000313" key="3">
    <source>
        <dbReference type="Proteomes" id="UP001239909"/>
    </source>
</evidence>
<dbReference type="PANTHER" id="PTHR38657:SF1">
    <property type="entry name" value="SLR1343 PROTEIN"/>
    <property type="match status" value="1"/>
</dbReference>
<protein>
    <submittedName>
        <fullName evidence="2">Cryptochrome/photolyase family protein</fullName>
    </submittedName>
</protein>
<name>A0ABQ6LRP2_9RHOB</name>
<dbReference type="Gene3D" id="1.25.40.80">
    <property type="match status" value="1"/>
</dbReference>
<dbReference type="SUPFAM" id="SSF48173">
    <property type="entry name" value="Cryptochrome/photolyase FAD-binding domain"/>
    <property type="match status" value="1"/>
</dbReference>
<evidence type="ECO:0000256" key="1">
    <source>
        <dbReference type="SAM" id="MobiDB-lite"/>
    </source>
</evidence>
<dbReference type="InterPro" id="IPR007357">
    <property type="entry name" value="PhrB-like"/>
</dbReference>
<gene>
    <name evidence="2" type="ORF">LNKW23_40990</name>
</gene>
<organism evidence="2 3">
    <name type="scientific">Paralimibaculum aggregatum</name>
    <dbReference type="NCBI Taxonomy" id="3036245"/>
    <lineage>
        <taxon>Bacteria</taxon>
        <taxon>Pseudomonadati</taxon>
        <taxon>Pseudomonadota</taxon>
        <taxon>Alphaproteobacteria</taxon>
        <taxon>Rhodobacterales</taxon>
        <taxon>Paracoccaceae</taxon>
        <taxon>Paralimibaculum</taxon>
    </lineage>
</organism>
<dbReference type="Proteomes" id="UP001239909">
    <property type="component" value="Unassembled WGS sequence"/>
</dbReference>
<feature type="region of interest" description="Disordered" evidence="1">
    <location>
        <begin position="165"/>
        <end position="197"/>
    </location>
</feature>
<keyword evidence="3" id="KW-1185">Reference proteome</keyword>
<dbReference type="PANTHER" id="PTHR38657">
    <property type="entry name" value="SLR1343 PROTEIN"/>
    <property type="match status" value="1"/>
</dbReference>